<dbReference type="Proteomes" id="UP000320653">
    <property type="component" value="Unassembled WGS sequence"/>
</dbReference>
<evidence type="ECO:0000313" key="2">
    <source>
        <dbReference type="EMBL" id="TWF54144.1"/>
    </source>
</evidence>
<comment type="caution">
    <text evidence="2">The sequence shown here is derived from an EMBL/GenBank/DDBJ whole genome shotgun (WGS) entry which is preliminary data.</text>
</comment>
<sequence>MIADQVLIFLIRSIAEIVFASYFMIQNPVLFGVLVASLVIALGSRTPFWWTFVFPAIGSVATYAIYWGGVPLSSVSVQVAVMMCPVALAWWLRRRFSRS</sequence>
<gene>
    <name evidence="2" type="ORF">FHW37_1033</name>
</gene>
<feature type="transmembrane region" description="Helical" evidence="1">
    <location>
        <begin position="72"/>
        <end position="92"/>
    </location>
</feature>
<dbReference type="EMBL" id="VIWP01000003">
    <property type="protein sequence ID" value="TWF54144.1"/>
    <property type="molecule type" value="Genomic_DNA"/>
</dbReference>
<reference evidence="2 3" key="1">
    <citation type="submission" date="2019-06" db="EMBL/GenBank/DDBJ databases">
        <title>Sorghum-associated microbial communities from plants grown in Nebraska, USA.</title>
        <authorList>
            <person name="Schachtman D."/>
        </authorList>
    </citation>
    <scope>NUCLEOTIDE SEQUENCE [LARGE SCALE GENOMIC DNA]</scope>
    <source>
        <strain evidence="2 3">1225</strain>
    </source>
</reference>
<evidence type="ECO:0000256" key="1">
    <source>
        <dbReference type="SAM" id="Phobius"/>
    </source>
</evidence>
<keyword evidence="1" id="KW-0472">Membrane</keyword>
<keyword evidence="1" id="KW-0812">Transmembrane</keyword>
<dbReference type="AlphaFoldDB" id="A0A561QUT2"/>
<dbReference type="RefSeq" id="WP_145636100.1">
    <property type="nucleotide sequence ID" value="NZ_VIWP01000003.1"/>
</dbReference>
<keyword evidence="1" id="KW-1133">Transmembrane helix</keyword>
<name>A0A561QUT2_9HYPH</name>
<evidence type="ECO:0000313" key="3">
    <source>
        <dbReference type="Proteomes" id="UP000320653"/>
    </source>
</evidence>
<organism evidence="2 3">
    <name type="scientific">Neorhizobium alkalisoli</name>
    <dbReference type="NCBI Taxonomy" id="528178"/>
    <lineage>
        <taxon>Bacteria</taxon>
        <taxon>Pseudomonadati</taxon>
        <taxon>Pseudomonadota</taxon>
        <taxon>Alphaproteobacteria</taxon>
        <taxon>Hyphomicrobiales</taxon>
        <taxon>Rhizobiaceae</taxon>
        <taxon>Rhizobium/Agrobacterium group</taxon>
        <taxon>Neorhizobium</taxon>
    </lineage>
</organism>
<feature type="transmembrane region" description="Helical" evidence="1">
    <location>
        <begin position="48"/>
        <end position="66"/>
    </location>
</feature>
<keyword evidence="3" id="KW-1185">Reference proteome</keyword>
<proteinExistence type="predicted"/>
<feature type="transmembrane region" description="Helical" evidence="1">
    <location>
        <begin position="20"/>
        <end position="41"/>
    </location>
</feature>
<protein>
    <submittedName>
        <fullName evidence="2">Uncharacterized protein</fullName>
    </submittedName>
</protein>
<accession>A0A561QUT2</accession>